<dbReference type="AlphaFoldDB" id="A0A892HZK9"/>
<dbReference type="Proteomes" id="UP000625568">
    <property type="component" value="Chromosome 1"/>
</dbReference>
<name>A0A892HZK9_9BURK</name>
<dbReference type="RefSeq" id="WP_123806799.1">
    <property type="nucleotide sequence ID" value="NZ_CABVPR010000018.1"/>
</dbReference>
<accession>A0A892HZK9</accession>
<sequence>MSLFEMKGENGAFLRVREIIGAHGDVAHQVTAPTASTLFESKEIATWTSALQGADLRIPWSAEELHLYGSQMTLESGQIGYRVDASGKVLPDWKDEWLVLGQISGDPIIGEFDKSTCTILFARHGAGSWQANPVSADIATFAVVLQIWCDLFITKYSKNVYDDTFAIRSDFLVELRQRVSQWLSSAQTDVFMSMVDG</sequence>
<reference evidence="1 2" key="1">
    <citation type="submission" date="2021-02" db="EMBL/GenBank/DDBJ databases">
        <title>FDA dAtabase for Regulatory Grade micrObial Sequences (FDA-ARGOS): Supporting development and validation of Infectious Disease Dx tests.</title>
        <authorList>
            <person name="Minogue T."/>
            <person name="Wolcott M."/>
            <person name="Wasieloski L."/>
            <person name="Aguilar W."/>
            <person name="Moore D."/>
            <person name="Jaissle J."/>
            <person name="Tallon L."/>
            <person name="Sadzewicz L."/>
            <person name="Zhao X."/>
            <person name="Boylan J."/>
            <person name="Ott S."/>
            <person name="Bowen H."/>
            <person name="Vavikolanu K."/>
            <person name="Mehta A."/>
            <person name="Aluvathingal J."/>
            <person name="Nadendla S."/>
            <person name="Yan Y."/>
            <person name="Sichtig H."/>
        </authorList>
    </citation>
    <scope>NUCLEOTIDE SEQUENCE [LARGE SCALE GENOMIC DNA]</scope>
    <source>
        <strain evidence="1 2">FDAARGOS_1272</strain>
    </source>
</reference>
<keyword evidence="2" id="KW-1185">Reference proteome</keyword>
<evidence type="ECO:0000313" key="1">
    <source>
        <dbReference type="EMBL" id="QRO75972.1"/>
    </source>
</evidence>
<gene>
    <name evidence="1" type="ORF">I6K02_08425</name>
</gene>
<organism evidence="1 2">
    <name type="scientific">Burkholderia dolosa</name>
    <dbReference type="NCBI Taxonomy" id="152500"/>
    <lineage>
        <taxon>Bacteria</taxon>
        <taxon>Pseudomonadati</taxon>
        <taxon>Pseudomonadota</taxon>
        <taxon>Betaproteobacteria</taxon>
        <taxon>Burkholderiales</taxon>
        <taxon>Burkholderiaceae</taxon>
        <taxon>Burkholderia</taxon>
        <taxon>Burkholderia cepacia complex</taxon>
    </lineage>
</organism>
<proteinExistence type="predicted"/>
<evidence type="ECO:0000313" key="2">
    <source>
        <dbReference type="Proteomes" id="UP000625568"/>
    </source>
</evidence>
<dbReference type="EMBL" id="CP069482">
    <property type="protein sequence ID" value="QRO75972.1"/>
    <property type="molecule type" value="Genomic_DNA"/>
</dbReference>
<dbReference type="GeneID" id="93126646"/>
<protein>
    <submittedName>
        <fullName evidence="1">Uncharacterized protein</fullName>
    </submittedName>
</protein>